<dbReference type="Proteomes" id="UP000321947">
    <property type="component" value="Unassembled WGS sequence"/>
</dbReference>
<dbReference type="PANTHER" id="PTHR33223:SF8">
    <property type="entry name" value="OS04G0172440 PROTEIN"/>
    <property type="match status" value="1"/>
</dbReference>
<feature type="region of interest" description="Disordered" evidence="2">
    <location>
        <begin position="309"/>
        <end position="358"/>
    </location>
</feature>
<accession>A0A5A7UKK2</accession>
<sequence length="610" mass="69781">MSSANPSCKAQRDRLVELEEQMLYLVEVPDSIRFLESRLEKFAEKTDMIDAVAGRVEGLPIQGLLARVDTLEGTAGRTGSHERGNSLTGSVAHIEERVQELDNSQKTLLEMINDMLEDFRATLDVVRNEIADVNARLSLTMRAMVNQAPAGGAIPVSRVKIPEPKPFCGERDAKALENYIFDLEQYFRATNKITEEAKVSLATMHLSEDATLWWRSRFIDMQEGRCTIDTWDVLKRELRSQFFSENFEILAQRKLRELKHTDSIREYVKQFAELMLDIRDMFEKDKVFYFVEGLKPWAKTKLYEQRVQDLTSTSSSGGSRNNCPSSPKTTGGDRRFNGDRRSHQSNTGNSWQGPSNQNASNRPLSCFICKGPHLARECPNKTAFNAFQASLASDPDNQLSQTEREVDQTEEVDNPRMGALKFLSSLQKKVGETNTPVERGLMDYVYGNIDATQLCLVLGLIIPAKFKVPAFDKYDGSTCLRSHLIMYCRKMAAHINNDKLLVHCFQDSLTGPASRWYIQLDNAHIHIWKDLADAFLKQYKHNIDMAPDRLDLQRMKKKSLKSFKEYAQRWRDMVAEVQPPLTDKEMTSMFINTLRAPFYERMIGSINKFF</sequence>
<dbReference type="EMBL" id="SSTD01019198">
    <property type="protein sequence ID" value="TYJ96884.1"/>
    <property type="molecule type" value="Genomic_DNA"/>
</dbReference>
<evidence type="ECO:0000313" key="7">
    <source>
        <dbReference type="Proteomes" id="UP000321947"/>
    </source>
</evidence>
<dbReference type="Pfam" id="PF03732">
    <property type="entry name" value="Retrotrans_gag"/>
    <property type="match status" value="2"/>
</dbReference>
<evidence type="ECO:0000256" key="1">
    <source>
        <dbReference type="SAM" id="Coils"/>
    </source>
</evidence>
<evidence type="ECO:0000256" key="2">
    <source>
        <dbReference type="SAM" id="MobiDB-lite"/>
    </source>
</evidence>
<feature type="coiled-coil region" evidence="1">
    <location>
        <begin position="109"/>
        <end position="136"/>
    </location>
</feature>
<feature type="compositionally biased region" description="Polar residues" evidence="2">
    <location>
        <begin position="344"/>
        <end position="358"/>
    </location>
</feature>
<dbReference type="InterPro" id="IPR005162">
    <property type="entry name" value="Retrotrans_gag_dom"/>
</dbReference>
<feature type="domain" description="Retrotransposon gag" evidence="3">
    <location>
        <begin position="201"/>
        <end position="296"/>
    </location>
</feature>
<evidence type="ECO:0000259" key="3">
    <source>
        <dbReference type="Pfam" id="PF03732"/>
    </source>
</evidence>
<reference evidence="6 7" key="1">
    <citation type="submission" date="2019-08" db="EMBL/GenBank/DDBJ databases">
        <title>Draft genome sequences of two oriental melons (Cucumis melo L. var makuwa).</title>
        <authorList>
            <person name="Kwon S.-Y."/>
        </authorList>
    </citation>
    <scope>NUCLEOTIDE SEQUENCE [LARGE SCALE GENOMIC DNA]</scope>
    <source>
        <strain evidence="7">cv. Chang Bougi</strain>
        <strain evidence="6">cv. SW 3</strain>
        <tissue evidence="4">Leaf</tissue>
    </source>
</reference>
<gene>
    <name evidence="5" type="ORF">E5676_scaffold10G00480</name>
    <name evidence="4" type="ORF">E6C27_scaffold318G001030</name>
</gene>
<feature type="domain" description="Retrotransposon gag" evidence="3">
    <location>
        <begin position="507"/>
        <end position="595"/>
    </location>
</feature>
<feature type="compositionally biased region" description="Basic and acidic residues" evidence="2">
    <location>
        <begin position="331"/>
        <end position="342"/>
    </location>
</feature>
<dbReference type="EMBL" id="SSTE01008974">
    <property type="protein sequence ID" value="KAA0054039.1"/>
    <property type="molecule type" value="Genomic_DNA"/>
</dbReference>
<comment type="caution">
    <text evidence="4">The sequence shown here is derived from an EMBL/GenBank/DDBJ whole genome shotgun (WGS) entry which is preliminary data.</text>
</comment>
<evidence type="ECO:0000313" key="4">
    <source>
        <dbReference type="EMBL" id="KAA0054039.1"/>
    </source>
</evidence>
<dbReference type="AlphaFoldDB" id="A0A5A7UKK2"/>
<evidence type="ECO:0000313" key="6">
    <source>
        <dbReference type="Proteomes" id="UP000321393"/>
    </source>
</evidence>
<feature type="region of interest" description="Disordered" evidence="2">
    <location>
        <begin position="394"/>
        <end position="414"/>
    </location>
</feature>
<name>A0A5A7UKK2_CUCMM</name>
<protein>
    <submittedName>
        <fullName evidence="4">Gag-pro-like protein</fullName>
    </submittedName>
</protein>
<dbReference type="PANTHER" id="PTHR33223">
    <property type="entry name" value="CCHC-TYPE DOMAIN-CONTAINING PROTEIN"/>
    <property type="match status" value="1"/>
</dbReference>
<feature type="compositionally biased region" description="Polar residues" evidence="2">
    <location>
        <begin position="320"/>
        <end position="329"/>
    </location>
</feature>
<keyword evidence="1" id="KW-0175">Coiled coil</keyword>
<dbReference type="Proteomes" id="UP000321393">
    <property type="component" value="Unassembled WGS sequence"/>
</dbReference>
<dbReference type="OrthoDB" id="782535at2759"/>
<evidence type="ECO:0000313" key="5">
    <source>
        <dbReference type="EMBL" id="TYJ96884.1"/>
    </source>
</evidence>
<proteinExistence type="predicted"/>
<organism evidence="4 6">
    <name type="scientific">Cucumis melo var. makuwa</name>
    <name type="common">Oriental melon</name>
    <dbReference type="NCBI Taxonomy" id="1194695"/>
    <lineage>
        <taxon>Eukaryota</taxon>
        <taxon>Viridiplantae</taxon>
        <taxon>Streptophyta</taxon>
        <taxon>Embryophyta</taxon>
        <taxon>Tracheophyta</taxon>
        <taxon>Spermatophyta</taxon>
        <taxon>Magnoliopsida</taxon>
        <taxon>eudicotyledons</taxon>
        <taxon>Gunneridae</taxon>
        <taxon>Pentapetalae</taxon>
        <taxon>rosids</taxon>
        <taxon>fabids</taxon>
        <taxon>Cucurbitales</taxon>
        <taxon>Cucurbitaceae</taxon>
        <taxon>Benincaseae</taxon>
        <taxon>Cucumis</taxon>
    </lineage>
</organism>